<keyword evidence="2" id="KW-1185">Reference proteome</keyword>
<gene>
    <name evidence="1" type="ORF">BDV41DRAFT_536747</name>
</gene>
<reference evidence="2" key="1">
    <citation type="submission" date="2019-04" db="EMBL/GenBank/DDBJ databases">
        <title>Friends and foes A comparative genomics studyof 23 Aspergillus species from section Flavi.</title>
        <authorList>
            <consortium name="DOE Joint Genome Institute"/>
            <person name="Kjaerbolling I."/>
            <person name="Vesth T."/>
            <person name="Frisvad J.C."/>
            <person name="Nybo J.L."/>
            <person name="Theobald S."/>
            <person name="Kildgaard S."/>
            <person name="Isbrandt T."/>
            <person name="Kuo A."/>
            <person name="Sato A."/>
            <person name="Lyhne E.K."/>
            <person name="Kogle M.E."/>
            <person name="Wiebenga A."/>
            <person name="Kun R.S."/>
            <person name="Lubbers R.J."/>
            <person name="Makela M.R."/>
            <person name="Barry K."/>
            <person name="Chovatia M."/>
            <person name="Clum A."/>
            <person name="Daum C."/>
            <person name="Haridas S."/>
            <person name="He G."/>
            <person name="LaButti K."/>
            <person name="Lipzen A."/>
            <person name="Mondo S."/>
            <person name="Riley R."/>
            <person name="Salamov A."/>
            <person name="Simmons B.A."/>
            <person name="Magnuson J.K."/>
            <person name="Henrissat B."/>
            <person name="Mortensen U.H."/>
            <person name="Larsen T.O."/>
            <person name="Devries R.P."/>
            <person name="Grigoriev I.V."/>
            <person name="Machida M."/>
            <person name="Baker S.E."/>
            <person name="Andersen M.R."/>
        </authorList>
    </citation>
    <scope>NUCLEOTIDE SEQUENCE [LARGE SCALE GENOMIC DNA]</scope>
    <source>
        <strain evidence="2">CBS 130015</strain>
    </source>
</reference>
<evidence type="ECO:0000313" key="1">
    <source>
        <dbReference type="EMBL" id="KAE8313501.1"/>
    </source>
</evidence>
<name>A0A5N6VY68_9EURO</name>
<evidence type="ECO:0000313" key="2">
    <source>
        <dbReference type="Proteomes" id="UP000325433"/>
    </source>
</evidence>
<dbReference type="Proteomes" id="UP000325433">
    <property type="component" value="Unassembled WGS sequence"/>
</dbReference>
<accession>A0A5N6VY68</accession>
<sequence length="68" mass="7395">MAKRLGSSDTVVGSRPILAFRIVYHFSMPLPHVFYSPWGGNAGGGPSIMLSRFLSHAQYLFNGNIGIV</sequence>
<dbReference type="AlphaFoldDB" id="A0A5N6VY68"/>
<organism evidence="1 2">
    <name type="scientific">Aspergillus transmontanensis</name>
    <dbReference type="NCBI Taxonomy" id="1034304"/>
    <lineage>
        <taxon>Eukaryota</taxon>
        <taxon>Fungi</taxon>
        <taxon>Dikarya</taxon>
        <taxon>Ascomycota</taxon>
        <taxon>Pezizomycotina</taxon>
        <taxon>Eurotiomycetes</taxon>
        <taxon>Eurotiomycetidae</taxon>
        <taxon>Eurotiales</taxon>
        <taxon>Aspergillaceae</taxon>
        <taxon>Aspergillus</taxon>
        <taxon>Aspergillus subgen. Circumdati</taxon>
    </lineage>
</organism>
<dbReference type="EMBL" id="ML738325">
    <property type="protein sequence ID" value="KAE8313501.1"/>
    <property type="molecule type" value="Genomic_DNA"/>
</dbReference>
<protein>
    <submittedName>
        <fullName evidence="1">Uncharacterized protein</fullName>
    </submittedName>
</protein>
<proteinExistence type="predicted"/>